<reference evidence="3" key="1">
    <citation type="submission" date="2020-03" db="EMBL/GenBank/DDBJ databases">
        <title>Draft sequencing of Calidifontibacter sp. DB0510.</title>
        <authorList>
            <person name="Kim D.-U."/>
        </authorList>
    </citation>
    <scope>NUCLEOTIDE SEQUENCE</scope>
    <source>
        <strain evidence="3">DB0510</strain>
    </source>
</reference>
<feature type="chain" id="PRO_5038448991" description="Exo-alpha-sialidase" evidence="2">
    <location>
        <begin position="29"/>
        <end position="923"/>
    </location>
</feature>
<dbReference type="Gene3D" id="2.130.10.10">
    <property type="entry name" value="YVTN repeat-like/Quinoprotein amine dehydrogenase"/>
    <property type="match status" value="1"/>
</dbReference>
<dbReference type="Proteomes" id="UP000744769">
    <property type="component" value="Unassembled WGS sequence"/>
</dbReference>
<evidence type="ECO:0000313" key="3">
    <source>
        <dbReference type="EMBL" id="NHN56149.1"/>
    </source>
</evidence>
<keyword evidence="2" id="KW-0732">Signal</keyword>
<name>A0A967EAQ7_9MICO</name>
<comment type="caution">
    <text evidence="3">The sequence shown here is derived from an EMBL/GenBank/DDBJ whole genome shotgun (WGS) entry which is preliminary data.</text>
</comment>
<feature type="region of interest" description="Disordered" evidence="1">
    <location>
        <begin position="109"/>
        <end position="128"/>
    </location>
</feature>
<proteinExistence type="predicted"/>
<feature type="signal peptide" evidence="2">
    <location>
        <begin position="1"/>
        <end position="28"/>
    </location>
</feature>
<organism evidence="3 4">
    <name type="scientific">Metallococcus carri</name>
    <dbReference type="NCBI Taxonomy" id="1656884"/>
    <lineage>
        <taxon>Bacteria</taxon>
        <taxon>Bacillati</taxon>
        <taxon>Actinomycetota</taxon>
        <taxon>Actinomycetes</taxon>
        <taxon>Micrococcales</taxon>
        <taxon>Dermacoccaceae</taxon>
        <taxon>Metallococcus</taxon>
    </lineage>
</organism>
<accession>A0A967EAQ7</accession>
<dbReference type="RefSeq" id="WP_166196646.1">
    <property type="nucleotide sequence ID" value="NZ_JAAOIV010000007.1"/>
</dbReference>
<dbReference type="SUPFAM" id="SSF63829">
    <property type="entry name" value="Calcium-dependent phosphotriesterase"/>
    <property type="match status" value="1"/>
</dbReference>
<evidence type="ECO:0000313" key="4">
    <source>
        <dbReference type="Proteomes" id="UP000744769"/>
    </source>
</evidence>
<evidence type="ECO:0008006" key="5">
    <source>
        <dbReference type="Google" id="ProtNLM"/>
    </source>
</evidence>
<dbReference type="SUPFAM" id="SSF110296">
    <property type="entry name" value="Oligoxyloglucan reducing end-specific cellobiohydrolase"/>
    <property type="match status" value="1"/>
</dbReference>
<protein>
    <recommendedName>
        <fullName evidence="5">Exo-alpha-sialidase</fullName>
    </recommendedName>
</protein>
<keyword evidence="4" id="KW-1185">Reference proteome</keyword>
<gene>
    <name evidence="3" type="ORF">G9U51_10205</name>
</gene>
<dbReference type="AlphaFoldDB" id="A0A967EAQ7"/>
<evidence type="ECO:0000256" key="2">
    <source>
        <dbReference type="SAM" id="SignalP"/>
    </source>
</evidence>
<sequence length="923" mass="97196">MAKKRWSKKRITTATAVAAIAVAGSGLAIVGPEHAWETLAGKQESKDSLKEFVKEHKGINRHSQAAATVMEKLEGGAETAYGPNQWNYENLAFPRSAVAAAQQQGSRSAFQAAAKRGGPPNVGTWSPLATSNYVPGEVTYTGNPSHVSGRTTSVVVAPDSKTAYIGTAGGGVWKTDDVTAASPTWRSIGDSLPSQAIGTLTLAGNTLYVGTGEPNGSSDSEAGVGLFKSTDGGASFTQVTGFNAYSKDRGISSVAVDPTNAQHLLVGTQVARHGASSVNGGRMTPPDAPRIGLFESTDGGATWTQVIDEPQDTVNPATANGADFFRGGVTKVAFDPNNPGTTYASVSDYGLYRRKAGEAAYSRIYTIGTPGSTATSSSSRLEFAVTTKNAKTRIYLGDATKFNNAVAGLMRTDDAQAAAVTWTTLSDPNKSSTGYDSYNFCQGQCSYDMVVSSPPGRPDTVLLSGSMNYNEIFTAHQPSNGRAIVRSTNAGVSFTDMTNDTQNNGLHPDQHALAFLPNNPDKWVLGDDGGVAVESGPFVDKSADCTNRGLGAQDLANCKRWLSAVPTSNKEVNSGLQTLQFQSVSVGPNGVLQGGTQDNGTWESDLGGWSESVGGDGGNSYIDPSNSNIRMHTYYNPQFDVNFRGASPTGWNWIADPLLESGESSSFYVPVEGDKTAPGTVYTGLQRVWRTTDNGGSQAYLEKHCNEFTGDFTQTCGDWKPLGGANGDLSGSAYGADYAGPGNYVVNIAHAQRKTNIMWAATRRGRLFISGNANAADPAAVTYTRLDQTAKGDKLPARFVSGISLDPANPYHAIVSYSGYSAYAAGGHVYDVTYDPASKTITSKDISGNIGDVPVRAVAYDWRTKSVYAATDWGVLTAANGSNNYLATTGMPQVAVYGLTLDDAGKRLYAATHGRGVYVNRTN</sequence>
<dbReference type="EMBL" id="JAAOIV010000007">
    <property type="protein sequence ID" value="NHN56149.1"/>
    <property type="molecule type" value="Genomic_DNA"/>
</dbReference>
<evidence type="ECO:0000256" key="1">
    <source>
        <dbReference type="SAM" id="MobiDB-lite"/>
    </source>
</evidence>
<dbReference type="InterPro" id="IPR015943">
    <property type="entry name" value="WD40/YVTN_repeat-like_dom_sf"/>
</dbReference>